<evidence type="ECO:0000259" key="16">
    <source>
        <dbReference type="PROSITE" id="PS51068"/>
    </source>
</evidence>
<dbReference type="OrthoDB" id="9800855at2"/>
<dbReference type="GO" id="GO:0003684">
    <property type="term" value="F:damaged DNA binding"/>
    <property type="evidence" value="ECO:0007669"/>
    <property type="project" value="InterPro"/>
</dbReference>
<dbReference type="SUPFAM" id="SSF57716">
    <property type="entry name" value="Glucocorticoid receptor-like (DNA-binding domain)"/>
    <property type="match status" value="1"/>
</dbReference>
<comment type="similarity">
    <text evidence="2">Belongs to the FPG family.</text>
</comment>
<feature type="domain" description="Formamidopyrimidine-DNA glycosylase catalytic" evidence="16">
    <location>
        <begin position="2"/>
        <end position="93"/>
    </location>
</feature>
<dbReference type="InterPro" id="IPR010663">
    <property type="entry name" value="Znf_FPG/IleRS"/>
</dbReference>
<dbReference type="CDD" id="cd08971">
    <property type="entry name" value="AcNei2_N"/>
    <property type="match status" value="1"/>
</dbReference>
<keyword evidence="10" id="KW-0234">DNA repair</keyword>
<feature type="domain" description="FPG-type" evidence="15">
    <location>
        <begin position="237"/>
        <end position="275"/>
    </location>
</feature>
<gene>
    <name evidence="17" type="ORF">SAMN04489713_101320</name>
</gene>
<evidence type="ECO:0000256" key="4">
    <source>
        <dbReference type="ARBA" id="ARBA00022723"/>
    </source>
</evidence>
<dbReference type="SUPFAM" id="SSF81624">
    <property type="entry name" value="N-terminal domain of MutM-like DNA repair proteins"/>
    <property type="match status" value="1"/>
</dbReference>
<dbReference type="InParanoid" id="A0A1I4WGI8"/>
<dbReference type="AlphaFoldDB" id="A0A1I4WGI8"/>
<comment type="cofactor">
    <cofactor evidence="1">
        <name>Zn(2+)</name>
        <dbReference type="ChEBI" id="CHEBI:29105"/>
    </cofactor>
</comment>
<accession>A0A1I4WGI8</accession>
<evidence type="ECO:0000256" key="13">
    <source>
        <dbReference type="ARBA" id="ARBA00023295"/>
    </source>
</evidence>
<dbReference type="InterPro" id="IPR044090">
    <property type="entry name" value="Nei2_N"/>
</dbReference>
<evidence type="ECO:0000256" key="5">
    <source>
        <dbReference type="ARBA" id="ARBA00022763"/>
    </source>
</evidence>
<evidence type="ECO:0000256" key="11">
    <source>
        <dbReference type="ARBA" id="ARBA00023239"/>
    </source>
</evidence>
<dbReference type="Proteomes" id="UP000183413">
    <property type="component" value="Unassembled WGS sequence"/>
</dbReference>
<dbReference type="InterPro" id="IPR015886">
    <property type="entry name" value="H2TH_FPG"/>
</dbReference>
<dbReference type="InterPro" id="IPR000214">
    <property type="entry name" value="Znf_DNA_glyclase/AP_lyase"/>
</dbReference>
<dbReference type="PANTHER" id="PTHR42697">
    <property type="entry name" value="ENDONUCLEASE 8"/>
    <property type="match status" value="1"/>
</dbReference>
<evidence type="ECO:0000256" key="7">
    <source>
        <dbReference type="ARBA" id="ARBA00022801"/>
    </source>
</evidence>
<dbReference type="SMART" id="SM01232">
    <property type="entry name" value="H2TH"/>
    <property type="match status" value="1"/>
</dbReference>
<evidence type="ECO:0000256" key="10">
    <source>
        <dbReference type="ARBA" id="ARBA00023204"/>
    </source>
</evidence>
<keyword evidence="17" id="KW-0255">Endonuclease</keyword>
<proteinExistence type="inferred from homology"/>
<dbReference type="Pfam" id="PF06831">
    <property type="entry name" value="H2TH"/>
    <property type="match status" value="1"/>
</dbReference>
<evidence type="ECO:0000256" key="2">
    <source>
        <dbReference type="ARBA" id="ARBA00009409"/>
    </source>
</evidence>
<evidence type="ECO:0000256" key="6">
    <source>
        <dbReference type="ARBA" id="ARBA00022771"/>
    </source>
</evidence>
<keyword evidence="11" id="KW-0456">Lyase</keyword>
<keyword evidence="17" id="KW-0540">Nuclease</keyword>
<evidence type="ECO:0000256" key="12">
    <source>
        <dbReference type="ARBA" id="ARBA00023268"/>
    </source>
</evidence>
<organism evidence="17 18">
    <name type="scientific">Actinomadura madurae</name>
    <dbReference type="NCBI Taxonomy" id="1993"/>
    <lineage>
        <taxon>Bacteria</taxon>
        <taxon>Bacillati</taxon>
        <taxon>Actinomycetota</taxon>
        <taxon>Actinomycetes</taxon>
        <taxon>Streptosporangiales</taxon>
        <taxon>Thermomonosporaceae</taxon>
        <taxon>Actinomadura</taxon>
    </lineage>
</organism>
<keyword evidence="12" id="KW-0511">Multifunctional enzyme</keyword>
<dbReference type="Pfam" id="PF06827">
    <property type="entry name" value="zf-FPG_IleRS"/>
    <property type="match status" value="1"/>
</dbReference>
<dbReference type="SUPFAM" id="SSF46946">
    <property type="entry name" value="S13-like H2TH domain"/>
    <property type="match status" value="1"/>
</dbReference>
<dbReference type="FunCoup" id="A0A1I4WGI8">
    <property type="interactions" value="1"/>
</dbReference>
<evidence type="ECO:0000313" key="18">
    <source>
        <dbReference type="Proteomes" id="UP000183413"/>
    </source>
</evidence>
<dbReference type="STRING" id="1993.SAMN04489713_101320"/>
<dbReference type="RefSeq" id="WP_075019700.1">
    <property type="nucleotide sequence ID" value="NZ_FOVH01000001.1"/>
</dbReference>
<dbReference type="Pfam" id="PF01149">
    <property type="entry name" value="Fapy_DNA_glyco"/>
    <property type="match status" value="1"/>
</dbReference>
<dbReference type="SMART" id="SM00898">
    <property type="entry name" value="Fapy_DNA_glyco"/>
    <property type="match status" value="1"/>
</dbReference>
<name>A0A1I4WGI8_9ACTN</name>
<keyword evidence="8" id="KW-0862">Zinc</keyword>
<keyword evidence="4" id="KW-0479">Metal-binding</keyword>
<evidence type="ECO:0000259" key="15">
    <source>
        <dbReference type="PROSITE" id="PS51066"/>
    </source>
</evidence>
<dbReference type="eggNOG" id="COG0266">
    <property type="taxonomic scope" value="Bacteria"/>
</dbReference>
<reference evidence="17 18" key="1">
    <citation type="submission" date="2016-10" db="EMBL/GenBank/DDBJ databases">
        <authorList>
            <person name="de Groot N.N."/>
        </authorList>
    </citation>
    <scope>NUCLEOTIDE SEQUENCE [LARGE SCALE GENOMIC DNA]</scope>
    <source>
        <strain evidence="17 18">DSM 43067</strain>
    </source>
</reference>
<keyword evidence="13" id="KW-0326">Glycosidase</keyword>
<dbReference type="EMBL" id="FOVH01000001">
    <property type="protein sequence ID" value="SFN12535.1"/>
    <property type="molecule type" value="Genomic_DNA"/>
</dbReference>
<keyword evidence="7" id="KW-0378">Hydrolase</keyword>
<dbReference type="InterPro" id="IPR012319">
    <property type="entry name" value="FPG_cat"/>
</dbReference>
<evidence type="ECO:0000256" key="8">
    <source>
        <dbReference type="ARBA" id="ARBA00022833"/>
    </source>
</evidence>
<evidence type="ECO:0000256" key="1">
    <source>
        <dbReference type="ARBA" id="ARBA00001947"/>
    </source>
</evidence>
<keyword evidence="6 14" id="KW-0863">Zinc-finger</keyword>
<dbReference type="PANTHER" id="PTHR42697:SF1">
    <property type="entry name" value="ENDONUCLEASE 8"/>
    <property type="match status" value="1"/>
</dbReference>
<evidence type="ECO:0000313" key="17">
    <source>
        <dbReference type="EMBL" id="SFN12535.1"/>
    </source>
</evidence>
<dbReference type="Gene3D" id="3.20.190.10">
    <property type="entry name" value="MutM-like, N-terminal"/>
    <property type="match status" value="1"/>
</dbReference>
<keyword evidence="9" id="KW-0238">DNA-binding</keyword>
<dbReference type="InterPro" id="IPR035937">
    <property type="entry name" value="FPG_N"/>
</dbReference>
<dbReference type="GO" id="GO:0006284">
    <property type="term" value="P:base-excision repair"/>
    <property type="evidence" value="ECO:0007669"/>
    <property type="project" value="InterPro"/>
</dbReference>
<dbReference type="GO" id="GO:0008270">
    <property type="term" value="F:zinc ion binding"/>
    <property type="evidence" value="ECO:0007669"/>
    <property type="project" value="UniProtKB-KW"/>
</dbReference>
<keyword evidence="18" id="KW-1185">Reference proteome</keyword>
<dbReference type="GO" id="GO:0140078">
    <property type="term" value="F:class I DNA-(apurinic or apyrimidinic site) endonuclease activity"/>
    <property type="evidence" value="ECO:0007669"/>
    <property type="project" value="UniProtKB-EC"/>
</dbReference>
<protein>
    <recommendedName>
        <fullName evidence="3">DNA-(apurinic or apyrimidinic site) lyase</fullName>
        <ecNumber evidence="3">4.2.99.18</ecNumber>
    </recommendedName>
</protein>
<dbReference type="PROSITE" id="PS51066">
    <property type="entry name" value="ZF_FPG_2"/>
    <property type="match status" value="1"/>
</dbReference>
<evidence type="ECO:0000256" key="3">
    <source>
        <dbReference type="ARBA" id="ARBA00012720"/>
    </source>
</evidence>
<dbReference type="GO" id="GO:0000703">
    <property type="term" value="F:oxidized pyrimidine nucleobase lesion DNA N-glycosylase activity"/>
    <property type="evidence" value="ECO:0007669"/>
    <property type="project" value="TreeGrafter"/>
</dbReference>
<sequence>MPEGDTVWLTARRLHEALAGRALTRSDFRVPRLATVDLRGRTVLEAVSRGKHLLVRVEGGLTIHTHLMMEGRWQVRRSSAGGVGGRPPTRGASGAVPRDHRVRLVLENAEWQAVGHSLGIVELLRTAEEDGTVGHLGPDLLDPSWDAETAAEAVARLGERPDRAIGEALLDQTRLAGIGNVYKAEILFLRGVHPWTRVRDVPDLPGLVRLSHRLLDANKERHGHITTGDRSRGREHWVYGRAGRPCRRCGTRIERADQGAGPGERITYWCPRCQPAAG</sequence>
<dbReference type="PROSITE" id="PS51068">
    <property type="entry name" value="FPG_CAT"/>
    <property type="match status" value="1"/>
</dbReference>
<dbReference type="InterPro" id="IPR010979">
    <property type="entry name" value="Ribosomal_uS13-like_H2TH"/>
</dbReference>
<evidence type="ECO:0000256" key="9">
    <source>
        <dbReference type="ARBA" id="ARBA00023125"/>
    </source>
</evidence>
<keyword evidence="5" id="KW-0227">DNA damage</keyword>
<dbReference type="Gene3D" id="1.10.8.50">
    <property type="match status" value="1"/>
</dbReference>
<dbReference type="EC" id="4.2.99.18" evidence="3"/>
<evidence type="ECO:0000256" key="14">
    <source>
        <dbReference type="PROSITE-ProRule" id="PRU00391"/>
    </source>
</evidence>